<name>A0ABQ4Q3Z6_9BURK</name>
<comment type="caution">
    <text evidence="2">The sequence shown here is derived from an EMBL/GenBank/DDBJ whole genome shotgun (WGS) entry which is preliminary data.</text>
</comment>
<evidence type="ECO:0000313" key="2">
    <source>
        <dbReference type="EMBL" id="GIZ51900.1"/>
    </source>
</evidence>
<gene>
    <name evidence="2" type="ORF">NCCP691_19140</name>
</gene>
<dbReference type="SUPFAM" id="SSF110087">
    <property type="entry name" value="DR1885-like metal-binding protein"/>
    <property type="match status" value="1"/>
</dbReference>
<dbReference type="Pfam" id="PF04314">
    <property type="entry name" value="PCuAC"/>
    <property type="match status" value="1"/>
</dbReference>
<dbReference type="PANTHER" id="PTHR36302:SF1">
    <property type="entry name" value="COPPER CHAPERONE PCU(A)C"/>
    <property type="match status" value="1"/>
</dbReference>
<dbReference type="RefSeq" id="WP_220808058.1">
    <property type="nucleotide sequence ID" value="NZ_BPMK01000007.1"/>
</dbReference>
<evidence type="ECO:0000256" key="1">
    <source>
        <dbReference type="SAM" id="SignalP"/>
    </source>
</evidence>
<keyword evidence="3" id="KW-1185">Reference proteome</keyword>
<dbReference type="Gene3D" id="2.60.40.1890">
    <property type="entry name" value="PCu(A)C copper chaperone"/>
    <property type="match status" value="1"/>
</dbReference>
<evidence type="ECO:0008006" key="4">
    <source>
        <dbReference type="Google" id="ProtNLM"/>
    </source>
</evidence>
<proteinExistence type="predicted"/>
<feature type="chain" id="PRO_5045866781" description="Copper chaperone PCu(A)C" evidence="1">
    <location>
        <begin position="20"/>
        <end position="142"/>
    </location>
</feature>
<reference evidence="2 3" key="1">
    <citation type="journal article" date="2022" name="Int. J. Syst. Evol. Microbiol.">
        <title>Noviherbaspirillum aridicola sp. nov., isolated from an arid soil in Pakistan.</title>
        <authorList>
            <person name="Khan I.U."/>
            <person name="Saqib M."/>
            <person name="Amin A."/>
            <person name="Hussain F."/>
            <person name="Li L."/>
            <person name="Liu Y.H."/>
            <person name="Fang B.Z."/>
            <person name="Ahmed I."/>
            <person name="Li W.J."/>
        </authorList>
    </citation>
    <scope>NUCLEOTIDE SEQUENCE [LARGE SCALE GENOMIC DNA]</scope>
    <source>
        <strain evidence="2 3">NCCP-691</strain>
    </source>
</reference>
<dbReference type="EMBL" id="BPMK01000007">
    <property type="protein sequence ID" value="GIZ51900.1"/>
    <property type="molecule type" value="Genomic_DNA"/>
</dbReference>
<organism evidence="2 3">
    <name type="scientific">Noviherbaspirillum aridicola</name>
    <dbReference type="NCBI Taxonomy" id="2849687"/>
    <lineage>
        <taxon>Bacteria</taxon>
        <taxon>Pseudomonadati</taxon>
        <taxon>Pseudomonadota</taxon>
        <taxon>Betaproteobacteria</taxon>
        <taxon>Burkholderiales</taxon>
        <taxon>Oxalobacteraceae</taxon>
        <taxon>Noviherbaspirillum</taxon>
    </lineage>
</organism>
<keyword evidence="1" id="KW-0732">Signal</keyword>
<dbReference type="PANTHER" id="PTHR36302">
    <property type="entry name" value="BLR7088 PROTEIN"/>
    <property type="match status" value="1"/>
</dbReference>
<feature type="signal peptide" evidence="1">
    <location>
        <begin position="1"/>
        <end position="19"/>
    </location>
</feature>
<sequence>MKNLVLASILAGLTPVASADVTINEPWARATVPGQPVGAAYMKISSTSTARLLSAESDIAKEVQVHTMQNHEGVMKMREHGQLEISAGQTVELAPGGLHLMLMGLKKPLAAGDTLNVKLTFEDAKKVKSTAVVAVPVRPIGK</sequence>
<dbReference type="Proteomes" id="UP000887222">
    <property type="component" value="Unassembled WGS sequence"/>
</dbReference>
<protein>
    <recommendedName>
        <fullName evidence="4">Copper chaperone PCu(A)C</fullName>
    </recommendedName>
</protein>
<accession>A0ABQ4Q3Z6</accession>
<dbReference type="InterPro" id="IPR036182">
    <property type="entry name" value="PCuAC_sf"/>
</dbReference>
<dbReference type="InterPro" id="IPR007410">
    <property type="entry name" value="LpqE-like"/>
</dbReference>
<dbReference type="InterPro" id="IPR058248">
    <property type="entry name" value="Lxx211020-like"/>
</dbReference>
<evidence type="ECO:0000313" key="3">
    <source>
        <dbReference type="Proteomes" id="UP000887222"/>
    </source>
</evidence>